<dbReference type="HAMAP" id="MF_00108">
    <property type="entry name" value="IspD"/>
    <property type="match status" value="1"/>
</dbReference>
<dbReference type="Proteomes" id="UP000031184">
    <property type="component" value="Unassembled WGS sequence"/>
</dbReference>
<proteinExistence type="inferred from homology"/>
<dbReference type="UniPathway" id="UPA00056">
    <property type="reaction ID" value="UER00093"/>
</dbReference>
<dbReference type="PANTHER" id="PTHR32125:SF4">
    <property type="entry name" value="2-C-METHYL-D-ERYTHRITOL 4-PHOSPHATE CYTIDYLYLTRANSFERASE, CHLOROPLASTIC"/>
    <property type="match status" value="1"/>
</dbReference>
<comment type="similarity">
    <text evidence="3">Belongs to the IspD/TarI cytidylyltransferase family. IspD subfamily.</text>
</comment>
<dbReference type="Gene3D" id="3.90.550.10">
    <property type="entry name" value="Spore Coat Polysaccharide Biosynthesis Protein SpsA, Chain A"/>
    <property type="match status" value="1"/>
</dbReference>
<dbReference type="NCBIfam" id="TIGR00453">
    <property type="entry name" value="ispD"/>
    <property type="match status" value="1"/>
</dbReference>
<name>A0A017H4F3_9FUSO</name>
<dbReference type="InterPro" id="IPR034683">
    <property type="entry name" value="IspD/TarI"/>
</dbReference>
<feature type="site" description="Transition state stabilizer" evidence="3">
    <location>
        <position position="24"/>
    </location>
</feature>
<feature type="site" description="Positions MEP for the nucleophilic attack" evidence="3">
    <location>
        <position position="164"/>
    </location>
</feature>
<sequence>MYGGNSKIRKKISFILACAGMGKRMQLDYPKQFLEYQGKALFLRPLICAEKSEYVDEIIIVSQKEHVEYITKLCQEAGIHKLKCVAVGGKERQDSIYAALEKVGEEMEYIIVQDAVRPFCKERYLRETYEVLQEGYAGAVVGVAVKDTIKQISEEGLVQKTPDRNTLFAAHTPQAFPKGILQEAYDQAYKDKFFGTDDASLVERLGYSVKIIRGDYDNIKLTTPEDLKMLNR</sequence>
<evidence type="ECO:0000313" key="4">
    <source>
        <dbReference type="EMBL" id="KID48076.1"/>
    </source>
</evidence>
<dbReference type="SUPFAM" id="SSF53448">
    <property type="entry name" value="Nucleotide-diphospho-sugar transferases"/>
    <property type="match status" value="1"/>
</dbReference>
<dbReference type="FunFam" id="3.90.550.10:FF:000003">
    <property type="entry name" value="2-C-methyl-D-erythritol 4-phosphate cytidylyltransferase"/>
    <property type="match status" value="1"/>
</dbReference>
<dbReference type="GO" id="GO:0019288">
    <property type="term" value="P:isopentenyl diphosphate biosynthetic process, methylerythritol 4-phosphate pathway"/>
    <property type="evidence" value="ECO:0007669"/>
    <property type="project" value="UniProtKB-UniRule"/>
</dbReference>
<keyword evidence="2 3" id="KW-0548">Nucleotidyltransferase</keyword>
<dbReference type="GO" id="GO:0050518">
    <property type="term" value="F:2-C-methyl-D-erythritol 4-phosphate cytidylyltransferase activity"/>
    <property type="evidence" value="ECO:0007669"/>
    <property type="project" value="UniProtKB-UniRule"/>
</dbReference>
<evidence type="ECO:0000256" key="2">
    <source>
        <dbReference type="ARBA" id="ARBA00022695"/>
    </source>
</evidence>
<dbReference type="CDD" id="cd02516">
    <property type="entry name" value="CDP-ME_synthetase"/>
    <property type="match status" value="1"/>
</dbReference>
<comment type="caution">
    <text evidence="4">The sequence shown here is derived from an EMBL/GenBank/DDBJ whole genome shotgun (WGS) entry which is preliminary data.</text>
</comment>
<dbReference type="EC" id="2.7.7.60" evidence="3"/>
<evidence type="ECO:0000256" key="3">
    <source>
        <dbReference type="HAMAP-Rule" id="MF_00108"/>
    </source>
</evidence>
<dbReference type="Pfam" id="PF01128">
    <property type="entry name" value="IspD"/>
    <property type="match status" value="1"/>
</dbReference>
<organism evidence="4 5">
    <name type="scientific">Fusobacterium necrophorum subsp. funduliforme B35</name>
    <dbReference type="NCBI Taxonomy" id="1226633"/>
    <lineage>
        <taxon>Bacteria</taxon>
        <taxon>Fusobacteriati</taxon>
        <taxon>Fusobacteriota</taxon>
        <taxon>Fusobacteriia</taxon>
        <taxon>Fusobacteriales</taxon>
        <taxon>Fusobacteriaceae</taxon>
        <taxon>Fusobacterium</taxon>
    </lineage>
</organism>
<accession>A0A017H4F3</accession>
<dbReference type="InterPro" id="IPR001228">
    <property type="entry name" value="IspD"/>
</dbReference>
<dbReference type="OrthoDB" id="9806837at2"/>
<dbReference type="InterPro" id="IPR050088">
    <property type="entry name" value="IspD/TarI_cytidylyltransf_bact"/>
</dbReference>
<keyword evidence="1 3" id="KW-0808">Transferase</keyword>
<reference evidence="4 5" key="1">
    <citation type="submission" date="2013-08" db="EMBL/GenBank/DDBJ databases">
        <title>An opportunistic ruminal bacterium that causes liver abscesses in cattle.</title>
        <authorList>
            <person name="Benahmed F.H."/>
            <person name="Rasmussen M."/>
            <person name="Harbottle H."/>
            <person name="Soppet D."/>
            <person name="Nagaraja T.G."/>
            <person name="Davidson M."/>
        </authorList>
    </citation>
    <scope>NUCLEOTIDE SEQUENCE [LARGE SCALE GENOMIC DNA]</scope>
    <source>
        <strain evidence="4 5">B35</strain>
    </source>
</reference>
<feature type="site" description="Transition state stabilizer" evidence="3">
    <location>
        <position position="31"/>
    </location>
</feature>
<comment type="catalytic activity">
    <reaction evidence="3">
        <text>2-C-methyl-D-erythritol 4-phosphate + CTP + H(+) = 4-CDP-2-C-methyl-D-erythritol + diphosphate</text>
        <dbReference type="Rhea" id="RHEA:13429"/>
        <dbReference type="ChEBI" id="CHEBI:15378"/>
        <dbReference type="ChEBI" id="CHEBI:33019"/>
        <dbReference type="ChEBI" id="CHEBI:37563"/>
        <dbReference type="ChEBI" id="CHEBI:57823"/>
        <dbReference type="ChEBI" id="CHEBI:58262"/>
        <dbReference type="EC" id="2.7.7.60"/>
    </reaction>
</comment>
<comment type="function">
    <text evidence="3">Catalyzes the formation of 4-diphosphocytidyl-2-C-methyl-D-erythritol from CTP and 2-C-methyl-D-erythritol 4-phosphate (MEP).</text>
</comment>
<gene>
    <name evidence="3" type="primary">ispD</name>
    <name evidence="4" type="ORF">C095_11795</name>
</gene>
<dbReference type="InterPro" id="IPR029044">
    <property type="entry name" value="Nucleotide-diphossugar_trans"/>
</dbReference>
<keyword evidence="3" id="KW-0414">Isoprene biosynthesis</keyword>
<evidence type="ECO:0000256" key="1">
    <source>
        <dbReference type="ARBA" id="ARBA00022679"/>
    </source>
</evidence>
<evidence type="ECO:0000313" key="5">
    <source>
        <dbReference type="Proteomes" id="UP000031184"/>
    </source>
</evidence>
<comment type="pathway">
    <text evidence="3">Isoprenoid biosynthesis; isopentenyl diphosphate biosynthesis via DXP pathway; isopentenyl diphosphate from 1-deoxy-D-xylulose 5-phosphate: step 2/6.</text>
</comment>
<dbReference type="EMBL" id="AUZI01000032">
    <property type="protein sequence ID" value="KID48076.1"/>
    <property type="molecule type" value="Genomic_DNA"/>
</dbReference>
<protein>
    <recommendedName>
        <fullName evidence="3">2-C-methyl-D-erythritol 4-phosphate cytidylyltransferase</fullName>
        <ecNumber evidence="3">2.7.7.60</ecNumber>
    </recommendedName>
    <alternativeName>
        <fullName evidence="3">4-diphosphocytidyl-2C-methyl-D-erythritol synthase</fullName>
    </alternativeName>
    <alternativeName>
        <fullName evidence="3">MEP cytidylyltransferase</fullName>
        <shortName evidence="3">MCT</shortName>
    </alternativeName>
</protein>
<feature type="site" description="Positions MEP for the nucleophilic attack" evidence="3">
    <location>
        <position position="220"/>
    </location>
</feature>
<dbReference type="AlphaFoldDB" id="A0A017H4F3"/>
<dbReference type="PANTHER" id="PTHR32125">
    <property type="entry name" value="2-C-METHYL-D-ERYTHRITOL 4-PHOSPHATE CYTIDYLYLTRANSFERASE, CHLOROPLASTIC"/>
    <property type="match status" value="1"/>
</dbReference>
<dbReference type="RefSeq" id="WP_039122645.1">
    <property type="nucleotide sequence ID" value="NZ_AOJP01000014.1"/>
</dbReference>
<dbReference type="PATRIC" id="fig|1226633.4.peg.2377"/>